<protein>
    <submittedName>
        <fullName evidence="5">NitT/TauT family transport system substrate-binding protein</fullName>
    </submittedName>
</protein>
<proteinExistence type="inferred from homology"/>
<keyword evidence="6" id="KW-1185">Reference proteome</keyword>
<reference evidence="5 6" key="1">
    <citation type="submission" date="2020-07" db="EMBL/GenBank/DDBJ databases">
        <title>Genomic Encyclopedia of Type Strains, Phase IV (KMG-V): Genome sequencing to study the core and pangenomes of soil and plant-associated prokaryotes.</title>
        <authorList>
            <person name="Whitman W."/>
        </authorList>
    </citation>
    <scope>NUCLEOTIDE SEQUENCE [LARGE SCALE GENOMIC DNA]</scope>
    <source>
        <strain evidence="5 6">SAS40</strain>
    </source>
</reference>
<evidence type="ECO:0000256" key="1">
    <source>
        <dbReference type="ARBA" id="ARBA00004418"/>
    </source>
</evidence>
<dbReference type="PANTHER" id="PTHR30024">
    <property type="entry name" value="ALIPHATIC SULFONATES-BINDING PROTEIN-RELATED"/>
    <property type="match status" value="1"/>
</dbReference>
<comment type="subcellular location">
    <subcellularLocation>
        <location evidence="1">Periplasm</location>
    </subcellularLocation>
</comment>
<organism evidence="5 6">
    <name type="scientific">Pigmentiphaga litoralis</name>
    <dbReference type="NCBI Taxonomy" id="516702"/>
    <lineage>
        <taxon>Bacteria</taxon>
        <taxon>Pseudomonadati</taxon>
        <taxon>Pseudomonadota</taxon>
        <taxon>Betaproteobacteria</taxon>
        <taxon>Burkholderiales</taxon>
        <taxon>Alcaligenaceae</taxon>
        <taxon>Pigmentiphaga</taxon>
    </lineage>
</organism>
<dbReference type="Gene3D" id="3.40.190.10">
    <property type="entry name" value="Periplasmic binding protein-like II"/>
    <property type="match status" value="2"/>
</dbReference>
<sequence>MYDARTPSLHDNSSTAGNFFGKNPAARIATGGLGAAGISSADMLAADSLDATAAGSPMPGLNPTLRIDPRDDAPESVSRRRVAFALIGMALAGLGVSQRDAFAAGGLPVKLTSGGPGSAETLASALFKALPDLTQGLDIDWVGGDPGQVQTLLLSGAVQSSAYGALGAAEAQLKGNDIVIFGPKISNHGAWLVRGDSPFQHPRDLKGKRIATLPQTSDTYRQARMAAALHGLDLRKDFEVIHGAPIANLALFNRGDVDAIIAIEPTASRIIGNGAREIANVAAQWKEATGDSAPLFLVGNGGRRDWVEGNKPTAKRVADAFLAVNGLIRKDPELAARYHKAIGIPDTETAAIKLLPDRLARIFVPTWGDAEFANIDRQLAEAVKLGLLAKKPDRPVYTRV</sequence>
<comment type="similarity">
    <text evidence="2">Belongs to the bacterial solute-binding protein SsuA/TauA family.</text>
</comment>
<evidence type="ECO:0000256" key="3">
    <source>
        <dbReference type="ARBA" id="ARBA00022729"/>
    </source>
</evidence>
<name>A0A7Y9IXZ0_9BURK</name>
<keyword evidence="3" id="KW-0732">Signal</keyword>
<evidence type="ECO:0000256" key="2">
    <source>
        <dbReference type="ARBA" id="ARBA00010742"/>
    </source>
</evidence>
<dbReference type="EMBL" id="JACBYR010000002">
    <property type="protein sequence ID" value="NYE85152.1"/>
    <property type="molecule type" value="Genomic_DNA"/>
</dbReference>
<evidence type="ECO:0000259" key="4">
    <source>
        <dbReference type="Pfam" id="PF09084"/>
    </source>
</evidence>
<dbReference type="Proteomes" id="UP000542125">
    <property type="component" value="Unassembled WGS sequence"/>
</dbReference>
<dbReference type="RefSeq" id="WP_179589148.1">
    <property type="nucleotide sequence ID" value="NZ_JACBYR010000002.1"/>
</dbReference>
<dbReference type="SUPFAM" id="SSF53850">
    <property type="entry name" value="Periplasmic binding protein-like II"/>
    <property type="match status" value="1"/>
</dbReference>
<dbReference type="AlphaFoldDB" id="A0A7Y9IXZ0"/>
<dbReference type="GO" id="GO:0042597">
    <property type="term" value="C:periplasmic space"/>
    <property type="evidence" value="ECO:0007669"/>
    <property type="project" value="UniProtKB-SubCell"/>
</dbReference>
<comment type="caution">
    <text evidence="5">The sequence shown here is derived from an EMBL/GenBank/DDBJ whole genome shotgun (WGS) entry which is preliminary data.</text>
</comment>
<dbReference type="InterPro" id="IPR015168">
    <property type="entry name" value="SsuA/THI5"/>
</dbReference>
<dbReference type="Pfam" id="PF09084">
    <property type="entry name" value="NMT1"/>
    <property type="match status" value="1"/>
</dbReference>
<evidence type="ECO:0000313" key="5">
    <source>
        <dbReference type="EMBL" id="NYE85152.1"/>
    </source>
</evidence>
<feature type="domain" description="SsuA/THI5-like" evidence="4">
    <location>
        <begin position="135"/>
        <end position="262"/>
    </location>
</feature>
<evidence type="ECO:0000313" key="6">
    <source>
        <dbReference type="Proteomes" id="UP000542125"/>
    </source>
</evidence>
<accession>A0A7Y9IXZ0</accession>
<dbReference type="PANTHER" id="PTHR30024:SF47">
    <property type="entry name" value="TAURINE-BINDING PERIPLASMIC PROTEIN"/>
    <property type="match status" value="1"/>
</dbReference>
<gene>
    <name evidence="5" type="ORF">FHW18_004459</name>
</gene>